<feature type="region of interest" description="Disordered" evidence="1">
    <location>
        <begin position="1"/>
        <end position="27"/>
    </location>
</feature>
<keyword evidence="3" id="KW-1185">Reference proteome</keyword>
<evidence type="ECO:0000256" key="1">
    <source>
        <dbReference type="SAM" id="MobiDB-lite"/>
    </source>
</evidence>
<name>A0A0G4KJS2_VERLO</name>
<evidence type="ECO:0000313" key="2">
    <source>
        <dbReference type="EMBL" id="CRK02061.1"/>
    </source>
</evidence>
<proteinExistence type="predicted"/>
<dbReference type="EMBL" id="CVQH01001447">
    <property type="protein sequence ID" value="CRK02061.1"/>
    <property type="molecule type" value="Genomic_DNA"/>
</dbReference>
<protein>
    <submittedName>
        <fullName evidence="2">Uncharacterized protein</fullName>
    </submittedName>
</protein>
<evidence type="ECO:0000313" key="3">
    <source>
        <dbReference type="Proteomes" id="UP000044602"/>
    </source>
</evidence>
<organism evidence="2 3">
    <name type="scientific">Verticillium longisporum</name>
    <name type="common">Verticillium dahliae var. longisporum</name>
    <dbReference type="NCBI Taxonomy" id="100787"/>
    <lineage>
        <taxon>Eukaryota</taxon>
        <taxon>Fungi</taxon>
        <taxon>Dikarya</taxon>
        <taxon>Ascomycota</taxon>
        <taxon>Pezizomycotina</taxon>
        <taxon>Sordariomycetes</taxon>
        <taxon>Hypocreomycetidae</taxon>
        <taxon>Glomerellales</taxon>
        <taxon>Plectosphaerellaceae</taxon>
        <taxon>Verticillium</taxon>
    </lineage>
</organism>
<accession>A0A0G4KJS2</accession>
<sequence>MPRALLSRDTSPYTEEGPIMANYGENTKKMIRPEERRWIEGAYSRAAK</sequence>
<reference evidence="2 3" key="1">
    <citation type="submission" date="2015-05" db="EMBL/GenBank/DDBJ databases">
        <authorList>
            <person name="Wang D.B."/>
            <person name="Wang M."/>
        </authorList>
    </citation>
    <scope>NUCLEOTIDE SEQUENCE [LARGE SCALE GENOMIC DNA]</scope>
    <source>
        <strain evidence="2">VL1</strain>
    </source>
</reference>
<dbReference type="AlphaFoldDB" id="A0A0G4KJS2"/>
<gene>
    <name evidence="2" type="ORF">BN1708_009602</name>
</gene>
<dbReference type="Proteomes" id="UP000044602">
    <property type="component" value="Unassembled WGS sequence"/>
</dbReference>